<dbReference type="SMART" id="SM01091">
    <property type="entry name" value="CorC_HlyC"/>
    <property type="match status" value="1"/>
</dbReference>
<dbReference type="HOGENOM" id="CLU_015237_4_1_0"/>
<feature type="transmembrane region" description="Helical" evidence="11">
    <location>
        <begin position="64"/>
        <end position="90"/>
    </location>
</feature>
<keyword evidence="15" id="KW-1185">Reference proteome</keyword>
<dbReference type="FunFam" id="3.10.580.10:FF:000002">
    <property type="entry name" value="Magnesium/cobalt efflux protein CorC"/>
    <property type="match status" value="1"/>
</dbReference>
<dbReference type="GO" id="GO:0050660">
    <property type="term" value="F:flavin adenine dinucleotide binding"/>
    <property type="evidence" value="ECO:0007669"/>
    <property type="project" value="InterPro"/>
</dbReference>
<keyword evidence="7 9" id="KW-0129">CBS domain</keyword>
<dbReference type="CDD" id="cd04590">
    <property type="entry name" value="CBS_pair_CorC_HlyC_assoc"/>
    <property type="match status" value="1"/>
</dbReference>
<evidence type="ECO:0000256" key="11">
    <source>
        <dbReference type="SAM" id="Phobius"/>
    </source>
</evidence>
<dbReference type="InterPro" id="IPR036318">
    <property type="entry name" value="FAD-bd_PCMH-like_sf"/>
</dbReference>
<evidence type="ECO:0000256" key="10">
    <source>
        <dbReference type="PROSITE-ProRule" id="PRU01193"/>
    </source>
</evidence>
<feature type="transmembrane region" description="Helical" evidence="11">
    <location>
        <begin position="126"/>
        <end position="148"/>
    </location>
</feature>
<keyword evidence="4 10" id="KW-0812">Transmembrane</keyword>
<evidence type="ECO:0000259" key="13">
    <source>
        <dbReference type="PROSITE" id="PS51846"/>
    </source>
</evidence>
<dbReference type="PROSITE" id="PS51371">
    <property type="entry name" value="CBS"/>
    <property type="match status" value="2"/>
</dbReference>
<organism evidence="14 15">
    <name type="scientific">Thermodesulfatator indicus (strain DSM 15286 / JCM 11887 / CIR29812)</name>
    <dbReference type="NCBI Taxonomy" id="667014"/>
    <lineage>
        <taxon>Bacteria</taxon>
        <taxon>Pseudomonadati</taxon>
        <taxon>Thermodesulfobacteriota</taxon>
        <taxon>Thermodesulfobacteria</taxon>
        <taxon>Thermodesulfobacteriales</taxon>
        <taxon>Thermodesulfatatoraceae</taxon>
        <taxon>Thermodesulfatator</taxon>
    </lineage>
</organism>
<feature type="domain" description="CNNM transmembrane" evidence="13">
    <location>
        <begin position="4"/>
        <end position="191"/>
    </location>
</feature>
<dbReference type="PROSITE" id="PS51846">
    <property type="entry name" value="CNNM"/>
    <property type="match status" value="1"/>
</dbReference>
<dbReference type="STRING" id="667014.Thein_0904"/>
<name>F8AD49_THEID</name>
<dbReference type="PANTHER" id="PTHR22777">
    <property type="entry name" value="HEMOLYSIN-RELATED"/>
    <property type="match status" value="1"/>
</dbReference>
<reference evidence="15" key="1">
    <citation type="submission" date="2011-04" db="EMBL/GenBank/DDBJ databases">
        <title>The complete genome of Thermodesulfatator indicus DSM 15286.</title>
        <authorList>
            <person name="Lucas S."/>
            <person name="Copeland A."/>
            <person name="Lapidus A."/>
            <person name="Bruce D."/>
            <person name="Goodwin L."/>
            <person name="Pitluck S."/>
            <person name="Peters L."/>
            <person name="Kyrpides N."/>
            <person name="Mavromatis K."/>
            <person name="Pagani I."/>
            <person name="Ivanova N."/>
            <person name="Saunders L."/>
            <person name="Detter J.C."/>
            <person name="Tapia R."/>
            <person name="Han C."/>
            <person name="Land M."/>
            <person name="Hauser L."/>
            <person name="Markowitz V."/>
            <person name="Cheng J.-F."/>
            <person name="Hugenholtz P."/>
            <person name="Woyke T."/>
            <person name="Wu D."/>
            <person name="Spring S."/>
            <person name="Schroeder M."/>
            <person name="Brambilla E."/>
            <person name="Klenk H.-P."/>
            <person name="Eisen J.A."/>
        </authorList>
    </citation>
    <scope>NUCLEOTIDE SEQUENCE [LARGE SCALE GENOMIC DNA]</scope>
    <source>
        <strain evidence="15">DSM 15286 / JCM 11887 / CIR29812</strain>
    </source>
</reference>
<evidence type="ECO:0008006" key="16">
    <source>
        <dbReference type="Google" id="ProtNLM"/>
    </source>
</evidence>
<dbReference type="InterPro" id="IPR044751">
    <property type="entry name" value="Ion_transp-like_CBS"/>
</dbReference>
<feature type="domain" description="CBS" evidence="12">
    <location>
        <begin position="210"/>
        <end position="269"/>
    </location>
</feature>
<keyword evidence="5" id="KW-0677">Repeat</keyword>
<comment type="similarity">
    <text evidence="2">Belongs to the UPF0053 family.</text>
</comment>
<evidence type="ECO:0000256" key="8">
    <source>
        <dbReference type="ARBA" id="ARBA00023136"/>
    </source>
</evidence>
<feature type="transmembrane region" description="Helical" evidence="11">
    <location>
        <begin position="12"/>
        <end position="35"/>
    </location>
</feature>
<sequence length="418" mass="47828">MSPGLLEVYLQLILVASLICFSAFFTSSEVALFSLSRLDILRLKEHGKKSCRLAAKLLHHPRRVLATILIGNEFADIVSSAVATVLFVKLFGDENAWLTFPVMTVLLFFFGDLFPKVIAFRQRERAACFLAPFLRIFIFIFSPVRIFLISFTEAFLRLFGLPARSDVDFSEEDLLQLVEESYQAGLLGEQERRFIHGLLESEKIPVSAIMTPRREIFALEDGPITEDLLFRIKRRGVSRIPIYQGNIDNVIGILHVKDLLRWQLSPEPTKLSQLVRPPFFVPEAMKVRTLLEEFQKKRLKFALVVDEYGTIVGLVTLEDILEELFGEIYDEFDVRREPLQEIKPGVYRVSARLRIEEFNRVVGADLPTDEFETLGGLVLHLFGELPREGESREAFGFKFTVERVKGTRLVSIVVEKVK</sequence>
<dbReference type="Pfam" id="PF01595">
    <property type="entry name" value="CNNM"/>
    <property type="match status" value="1"/>
</dbReference>
<dbReference type="Gene3D" id="3.30.465.10">
    <property type="match status" value="1"/>
</dbReference>
<keyword evidence="6 10" id="KW-1133">Transmembrane helix</keyword>
<dbReference type="PaxDb" id="667014-Thein_0904"/>
<evidence type="ECO:0000313" key="14">
    <source>
        <dbReference type="EMBL" id="AEH44781.1"/>
    </source>
</evidence>
<dbReference type="GO" id="GO:0005886">
    <property type="term" value="C:plasma membrane"/>
    <property type="evidence" value="ECO:0007669"/>
    <property type="project" value="UniProtKB-SubCell"/>
</dbReference>
<keyword evidence="8 10" id="KW-0472">Membrane</keyword>
<evidence type="ECO:0000256" key="9">
    <source>
        <dbReference type="PROSITE-ProRule" id="PRU00703"/>
    </source>
</evidence>
<accession>F8AD49</accession>
<dbReference type="InterPro" id="IPR002550">
    <property type="entry name" value="CNNM"/>
</dbReference>
<dbReference type="Gene3D" id="3.10.580.10">
    <property type="entry name" value="CBS-domain"/>
    <property type="match status" value="1"/>
</dbReference>
<dbReference type="InterPro" id="IPR005170">
    <property type="entry name" value="Transptr-assoc_dom"/>
</dbReference>
<dbReference type="RefSeq" id="WP_013907524.1">
    <property type="nucleotide sequence ID" value="NC_015681.1"/>
</dbReference>
<dbReference type="Pfam" id="PF03471">
    <property type="entry name" value="CorC_HlyC"/>
    <property type="match status" value="1"/>
</dbReference>
<dbReference type="eggNOG" id="COG1253">
    <property type="taxonomic scope" value="Bacteria"/>
</dbReference>
<dbReference type="Pfam" id="PF00571">
    <property type="entry name" value="CBS"/>
    <property type="match status" value="2"/>
</dbReference>
<dbReference type="InParanoid" id="F8AD49"/>
<dbReference type="Proteomes" id="UP000006793">
    <property type="component" value="Chromosome"/>
</dbReference>
<evidence type="ECO:0000256" key="3">
    <source>
        <dbReference type="ARBA" id="ARBA00022475"/>
    </source>
</evidence>
<dbReference type="OrthoDB" id="9798188at2"/>
<keyword evidence="3" id="KW-1003">Cell membrane</keyword>
<dbReference type="PANTHER" id="PTHR22777:SF32">
    <property type="entry name" value="UPF0053 INNER MEMBRANE PROTEIN YFJD"/>
    <property type="match status" value="1"/>
</dbReference>
<protein>
    <recommendedName>
        <fullName evidence="16">CBS domain containing protein</fullName>
    </recommendedName>
</protein>
<dbReference type="KEGG" id="tid:Thein_0904"/>
<dbReference type="InterPro" id="IPR016169">
    <property type="entry name" value="FAD-bd_PCMH_sub2"/>
</dbReference>
<dbReference type="SUPFAM" id="SSF56176">
    <property type="entry name" value="FAD-binding/transporter-associated domain-like"/>
    <property type="match status" value="1"/>
</dbReference>
<feature type="domain" description="CBS" evidence="12">
    <location>
        <begin position="274"/>
        <end position="331"/>
    </location>
</feature>
<reference evidence="14 15" key="2">
    <citation type="journal article" date="2012" name="Stand. Genomic Sci.">
        <title>Complete genome sequence of the thermophilic sulfate-reducing ocean bacterium Thermodesulfatator indicus type strain (CIR29812(T)).</title>
        <authorList>
            <person name="Anderson I."/>
            <person name="Saunders E."/>
            <person name="Lapidus A."/>
            <person name="Nolan M."/>
            <person name="Lucas S."/>
            <person name="Tice H."/>
            <person name="Del Rio T.G."/>
            <person name="Cheng J.F."/>
            <person name="Han C."/>
            <person name="Tapia R."/>
            <person name="Goodwin L.A."/>
            <person name="Pitluck S."/>
            <person name="Liolios K."/>
            <person name="Mavromatis K."/>
            <person name="Pagani I."/>
            <person name="Ivanova N."/>
            <person name="Mikhailova N."/>
            <person name="Pati A."/>
            <person name="Chen A."/>
            <person name="Palaniappan K."/>
            <person name="Land M."/>
            <person name="Hauser L."/>
            <person name="Jeffries C.D."/>
            <person name="Chang Y.J."/>
            <person name="Brambilla E.M."/>
            <person name="Rohde M."/>
            <person name="Spring S."/>
            <person name="Goker M."/>
            <person name="Detter J.C."/>
            <person name="Woyke T."/>
            <person name="Bristow J."/>
            <person name="Eisen J.A."/>
            <person name="Markowitz V."/>
            <person name="Hugenholtz P."/>
            <person name="Kyrpides N.C."/>
            <person name="Klenk H.P."/>
        </authorList>
    </citation>
    <scope>NUCLEOTIDE SEQUENCE [LARGE SCALE GENOMIC DNA]</scope>
    <source>
        <strain evidence="15">DSM 15286 / JCM 11887 / CIR29812</strain>
    </source>
</reference>
<evidence type="ECO:0000256" key="2">
    <source>
        <dbReference type="ARBA" id="ARBA00006337"/>
    </source>
</evidence>
<evidence type="ECO:0000256" key="5">
    <source>
        <dbReference type="ARBA" id="ARBA00022737"/>
    </source>
</evidence>
<dbReference type="AlphaFoldDB" id="F8AD49"/>
<evidence type="ECO:0000259" key="12">
    <source>
        <dbReference type="PROSITE" id="PS51371"/>
    </source>
</evidence>
<dbReference type="InterPro" id="IPR046342">
    <property type="entry name" value="CBS_dom_sf"/>
</dbReference>
<evidence type="ECO:0000256" key="6">
    <source>
        <dbReference type="ARBA" id="ARBA00022989"/>
    </source>
</evidence>
<feature type="transmembrane region" description="Helical" evidence="11">
    <location>
        <begin position="96"/>
        <end position="114"/>
    </location>
</feature>
<evidence type="ECO:0000313" key="15">
    <source>
        <dbReference type="Proteomes" id="UP000006793"/>
    </source>
</evidence>
<dbReference type="SUPFAM" id="SSF54631">
    <property type="entry name" value="CBS-domain pair"/>
    <property type="match status" value="1"/>
</dbReference>
<dbReference type="EMBL" id="CP002683">
    <property type="protein sequence ID" value="AEH44781.1"/>
    <property type="molecule type" value="Genomic_DNA"/>
</dbReference>
<gene>
    <name evidence="14" type="ordered locus">Thein_0904</name>
</gene>
<proteinExistence type="inferred from homology"/>
<evidence type="ECO:0000256" key="1">
    <source>
        <dbReference type="ARBA" id="ARBA00004651"/>
    </source>
</evidence>
<dbReference type="FunCoup" id="F8AD49">
    <property type="interactions" value="166"/>
</dbReference>
<comment type="subcellular location">
    <subcellularLocation>
        <location evidence="1">Cell membrane</location>
        <topology evidence="1">Multi-pass membrane protein</topology>
    </subcellularLocation>
</comment>
<evidence type="ECO:0000256" key="7">
    <source>
        <dbReference type="ARBA" id="ARBA00023122"/>
    </source>
</evidence>
<dbReference type="InterPro" id="IPR000644">
    <property type="entry name" value="CBS_dom"/>
</dbReference>
<evidence type="ECO:0000256" key="4">
    <source>
        <dbReference type="ARBA" id="ARBA00022692"/>
    </source>
</evidence>